<proteinExistence type="predicted"/>
<accession>A0A3P6E3R2</accession>
<evidence type="ECO:0000313" key="1">
    <source>
        <dbReference type="EMBL" id="VDD32676.1"/>
    </source>
</evidence>
<organism evidence="1">
    <name type="scientific">Brassica oleracea</name>
    <name type="common">Wild cabbage</name>
    <dbReference type="NCBI Taxonomy" id="3712"/>
    <lineage>
        <taxon>Eukaryota</taxon>
        <taxon>Viridiplantae</taxon>
        <taxon>Streptophyta</taxon>
        <taxon>Embryophyta</taxon>
        <taxon>Tracheophyta</taxon>
        <taxon>Spermatophyta</taxon>
        <taxon>Magnoliopsida</taxon>
        <taxon>eudicotyledons</taxon>
        <taxon>Gunneridae</taxon>
        <taxon>Pentapetalae</taxon>
        <taxon>rosids</taxon>
        <taxon>malvids</taxon>
        <taxon>Brassicales</taxon>
        <taxon>Brassicaceae</taxon>
        <taxon>Brassiceae</taxon>
        <taxon>Brassica</taxon>
    </lineage>
</organism>
<reference evidence="1" key="1">
    <citation type="submission" date="2018-11" db="EMBL/GenBank/DDBJ databases">
        <authorList>
            <consortium name="Genoscope - CEA"/>
            <person name="William W."/>
        </authorList>
    </citation>
    <scope>NUCLEOTIDE SEQUENCE</scope>
</reference>
<gene>
    <name evidence="1" type="ORF">BOLC9T57999H</name>
</gene>
<sequence length="75" mass="8939">MDPKLHEYDHVHWLHHCGCIFIPASYAENKKDSILVNGKKNAKCIIMNVPVHNVHNIHNQWFSFRCYKQARSRRI</sequence>
<dbReference type="AlphaFoldDB" id="A0A3P6E3R2"/>
<protein>
    <submittedName>
        <fullName evidence="1">Uncharacterized protein</fullName>
    </submittedName>
</protein>
<dbReference type="EMBL" id="LR031875">
    <property type="protein sequence ID" value="VDD32676.1"/>
    <property type="molecule type" value="Genomic_DNA"/>
</dbReference>
<name>A0A3P6E3R2_BRAOL</name>